<dbReference type="GO" id="GO:0003700">
    <property type="term" value="F:DNA-binding transcription factor activity"/>
    <property type="evidence" value="ECO:0007669"/>
    <property type="project" value="InterPro"/>
</dbReference>
<organism evidence="2 3">
    <name type="scientific">Syntrophomonas wolfei subsp. wolfei (strain DSM 2245B / Goettingen)</name>
    <dbReference type="NCBI Taxonomy" id="335541"/>
    <lineage>
        <taxon>Bacteria</taxon>
        <taxon>Bacillati</taxon>
        <taxon>Bacillota</taxon>
        <taxon>Clostridia</taxon>
        <taxon>Eubacteriales</taxon>
        <taxon>Syntrophomonadaceae</taxon>
        <taxon>Syntrophomonas</taxon>
    </lineage>
</organism>
<dbReference type="InterPro" id="IPR036390">
    <property type="entry name" value="WH_DNA-bd_sf"/>
</dbReference>
<dbReference type="PANTHER" id="PTHR33164">
    <property type="entry name" value="TRANSCRIPTIONAL REGULATOR, MARR FAMILY"/>
    <property type="match status" value="1"/>
</dbReference>
<proteinExistence type="predicted"/>
<name>Q0B074_SYNWW</name>
<dbReference type="PANTHER" id="PTHR33164:SF58">
    <property type="entry name" value="DNA-BINDING TRANSCRIPTIONAL REPRESSOR SCOC"/>
    <property type="match status" value="1"/>
</dbReference>
<dbReference type="HOGENOM" id="CLU_083287_16_0_9"/>
<dbReference type="OrthoDB" id="1755545at2"/>
<gene>
    <name evidence="2" type="ordered locus">Swol_0283</name>
</gene>
<evidence type="ECO:0000313" key="3">
    <source>
        <dbReference type="Proteomes" id="UP000001968"/>
    </source>
</evidence>
<dbReference type="InterPro" id="IPR036388">
    <property type="entry name" value="WH-like_DNA-bd_sf"/>
</dbReference>
<dbReference type="STRING" id="335541.Swol_0283"/>
<dbReference type="eggNOG" id="COG1846">
    <property type="taxonomic scope" value="Bacteria"/>
</dbReference>
<evidence type="ECO:0000313" key="2">
    <source>
        <dbReference type="EMBL" id="ABI67630.1"/>
    </source>
</evidence>
<sequence>MNQLEQKAYIFGTIFALSNKLQVIGDKFDKNITIKQWLLLVSISKFEEPPTISEVANYVGYSRQNAKRMAAVLQERGFVTIAKDENDARALRIARTPKCIEYFAGRDQRELEFLEEIFNGFDAELTAGFYQGLSRIEKNIATMIDNDANDS</sequence>
<dbReference type="AlphaFoldDB" id="Q0B074"/>
<dbReference type="Pfam" id="PF12802">
    <property type="entry name" value="MarR_2"/>
    <property type="match status" value="1"/>
</dbReference>
<reference evidence="3" key="1">
    <citation type="journal article" date="2010" name="Environ. Microbiol.">
        <title>The genome of Syntrophomonas wolfei: new insights into syntrophic metabolism and biohydrogen production.</title>
        <authorList>
            <person name="Sieber J.R."/>
            <person name="Sims D.R."/>
            <person name="Han C."/>
            <person name="Kim E."/>
            <person name="Lykidis A."/>
            <person name="Lapidus A.L."/>
            <person name="McDonnald E."/>
            <person name="Rohlin L."/>
            <person name="Culley D.E."/>
            <person name="Gunsalus R."/>
            <person name="McInerney M.J."/>
        </authorList>
    </citation>
    <scope>NUCLEOTIDE SEQUENCE [LARGE SCALE GENOMIC DNA]</scope>
    <source>
        <strain evidence="3">DSM 2245B / Goettingen</strain>
    </source>
</reference>
<dbReference type="DNASU" id="4283593"/>
<dbReference type="EMBL" id="CP000448">
    <property type="protein sequence ID" value="ABI67630.1"/>
    <property type="molecule type" value="Genomic_DNA"/>
</dbReference>
<dbReference type="PROSITE" id="PS50995">
    <property type="entry name" value="HTH_MARR_2"/>
    <property type="match status" value="1"/>
</dbReference>
<dbReference type="InterPro" id="IPR039422">
    <property type="entry name" value="MarR/SlyA-like"/>
</dbReference>
<dbReference type="KEGG" id="swo:Swol_0283"/>
<dbReference type="Proteomes" id="UP000001968">
    <property type="component" value="Chromosome"/>
</dbReference>
<feature type="domain" description="HTH marR-type" evidence="1">
    <location>
        <begin position="1"/>
        <end position="138"/>
    </location>
</feature>
<dbReference type="SMART" id="SM00347">
    <property type="entry name" value="HTH_MARR"/>
    <property type="match status" value="1"/>
</dbReference>
<dbReference type="InterPro" id="IPR000835">
    <property type="entry name" value="HTH_MarR-typ"/>
</dbReference>
<dbReference type="GO" id="GO:0006950">
    <property type="term" value="P:response to stress"/>
    <property type="evidence" value="ECO:0007669"/>
    <property type="project" value="TreeGrafter"/>
</dbReference>
<keyword evidence="3" id="KW-1185">Reference proteome</keyword>
<evidence type="ECO:0000259" key="1">
    <source>
        <dbReference type="PROSITE" id="PS50995"/>
    </source>
</evidence>
<dbReference type="Gene3D" id="1.10.10.10">
    <property type="entry name" value="Winged helix-like DNA-binding domain superfamily/Winged helix DNA-binding domain"/>
    <property type="match status" value="1"/>
</dbReference>
<dbReference type="SUPFAM" id="SSF46785">
    <property type="entry name" value="Winged helix' DNA-binding domain"/>
    <property type="match status" value="1"/>
</dbReference>
<accession>Q0B074</accession>
<protein>
    <recommendedName>
        <fullName evidence="1">HTH marR-type domain-containing protein</fullName>
    </recommendedName>
</protein>
<dbReference type="RefSeq" id="WP_011639739.1">
    <property type="nucleotide sequence ID" value="NC_008346.1"/>
</dbReference>